<dbReference type="SUPFAM" id="SSF55729">
    <property type="entry name" value="Acyl-CoA N-acyltransferases (Nat)"/>
    <property type="match status" value="1"/>
</dbReference>
<proteinExistence type="predicted"/>
<dbReference type="InterPro" id="IPR016181">
    <property type="entry name" value="Acyl_CoA_acyltransferase"/>
</dbReference>
<evidence type="ECO:0000259" key="3">
    <source>
        <dbReference type="PROSITE" id="PS51186"/>
    </source>
</evidence>
<protein>
    <submittedName>
        <fullName evidence="4">N-acetyltransferase</fullName>
    </submittedName>
</protein>
<evidence type="ECO:0000256" key="2">
    <source>
        <dbReference type="ARBA" id="ARBA00023315"/>
    </source>
</evidence>
<dbReference type="Pfam" id="PF00583">
    <property type="entry name" value="Acetyltransf_1"/>
    <property type="match status" value="1"/>
</dbReference>
<keyword evidence="5" id="KW-1185">Reference proteome</keyword>
<evidence type="ECO:0000256" key="1">
    <source>
        <dbReference type="ARBA" id="ARBA00022679"/>
    </source>
</evidence>
<gene>
    <name evidence="4" type="ORF">GCM10010274_08060</name>
</gene>
<sequence>MTDAVRVRDMAEDDCEAVAEVRVRGWRFAYDGLVPAWYLRAMSVEADARARRKHFAQDRSRAVHLVAERAGSVVGWACYGPYRNGSATTEEAELFALYARPDQLSTGVGRALMDEAAVRAAAEGYPALRLWVLKDNARARRFYEKAGFAPDGVEEPWHVAGVTLSELRYVRGLSG</sequence>
<dbReference type="PANTHER" id="PTHR43877:SF1">
    <property type="entry name" value="ACETYLTRANSFERASE"/>
    <property type="match status" value="1"/>
</dbReference>
<dbReference type="AlphaFoldDB" id="A0A918HU35"/>
<keyword evidence="2" id="KW-0012">Acyltransferase</keyword>
<comment type="caution">
    <text evidence="4">The sequence shown here is derived from an EMBL/GenBank/DDBJ whole genome shotgun (WGS) entry which is preliminary data.</text>
</comment>
<name>A0A918HU35_9ACTN</name>
<dbReference type="PANTHER" id="PTHR43877">
    <property type="entry name" value="AMINOALKYLPHOSPHONATE N-ACETYLTRANSFERASE-RELATED-RELATED"/>
    <property type="match status" value="1"/>
</dbReference>
<dbReference type="InterPro" id="IPR000182">
    <property type="entry name" value="GNAT_dom"/>
</dbReference>
<dbReference type="EMBL" id="BMTP01000002">
    <property type="protein sequence ID" value="GGU23983.1"/>
    <property type="molecule type" value="Genomic_DNA"/>
</dbReference>
<dbReference type="Gene3D" id="3.40.630.30">
    <property type="match status" value="1"/>
</dbReference>
<reference evidence="4" key="1">
    <citation type="journal article" date="2014" name="Int. J. Syst. Evol. Microbiol.">
        <title>Complete genome sequence of Corynebacterium casei LMG S-19264T (=DSM 44701T), isolated from a smear-ripened cheese.</title>
        <authorList>
            <consortium name="US DOE Joint Genome Institute (JGI-PGF)"/>
            <person name="Walter F."/>
            <person name="Albersmeier A."/>
            <person name="Kalinowski J."/>
            <person name="Ruckert C."/>
        </authorList>
    </citation>
    <scope>NUCLEOTIDE SEQUENCE</scope>
    <source>
        <strain evidence="4">JCM 4391</strain>
    </source>
</reference>
<evidence type="ECO:0000313" key="5">
    <source>
        <dbReference type="Proteomes" id="UP000636661"/>
    </source>
</evidence>
<dbReference type="PROSITE" id="PS51186">
    <property type="entry name" value="GNAT"/>
    <property type="match status" value="1"/>
</dbReference>
<accession>A0A918HU35</accession>
<dbReference type="RefSeq" id="WP_189549064.1">
    <property type="nucleotide sequence ID" value="NZ_BMTP01000002.1"/>
</dbReference>
<dbReference type="Proteomes" id="UP000636661">
    <property type="component" value="Unassembled WGS sequence"/>
</dbReference>
<organism evidence="4 5">
    <name type="scientific">Streptomyces lavendofoliae</name>
    <dbReference type="NCBI Taxonomy" id="67314"/>
    <lineage>
        <taxon>Bacteria</taxon>
        <taxon>Bacillati</taxon>
        <taxon>Actinomycetota</taxon>
        <taxon>Actinomycetes</taxon>
        <taxon>Kitasatosporales</taxon>
        <taxon>Streptomycetaceae</taxon>
        <taxon>Streptomyces</taxon>
    </lineage>
</organism>
<feature type="domain" description="N-acetyltransferase" evidence="3">
    <location>
        <begin position="5"/>
        <end position="171"/>
    </location>
</feature>
<dbReference type="CDD" id="cd04301">
    <property type="entry name" value="NAT_SF"/>
    <property type="match status" value="1"/>
</dbReference>
<evidence type="ECO:0000313" key="4">
    <source>
        <dbReference type="EMBL" id="GGU23983.1"/>
    </source>
</evidence>
<reference evidence="4" key="2">
    <citation type="submission" date="2020-09" db="EMBL/GenBank/DDBJ databases">
        <authorList>
            <person name="Sun Q."/>
            <person name="Ohkuma M."/>
        </authorList>
    </citation>
    <scope>NUCLEOTIDE SEQUENCE</scope>
    <source>
        <strain evidence="4">JCM 4391</strain>
    </source>
</reference>
<dbReference type="InterPro" id="IPR050832">
    <property type="entry name" value="Bact_Acetyltransf"/>
</dbReference>
<dbReference type="GO" id="GO:0016747">
    <property type="term" value="F:acyltransferase activity, transferring groups other than amino-acyl groups"/>
    <property type="evidence" value="ECO:0007669"/>
    <property type="project" value="InterPro"/>
</dbReference>
<keyword evidence="1" id="KW-0808">Transferase</keyword>